<dbReference type="InterPro" id="IPR029510">
    <property type="entry name" value="Ald_DH_CS_GLU"/>
</dbReference>
<gene>
    <name evidence="7" type="ORF">G7K_5118-t1</name>
</gene>
<keyword evidence="2 4" id="KW-0560">Oxidoreductase</keyword>
<protein>
    <recommendedName>
        <fullName evidence="6">Aldehyde dehydrogenase domain-containing protein</fullName>
    </recommendedName>
</protein>
<comment type="caution">
    <text evidence="7">The sequence shown here is derived from an EMBL/GenBank/DDBJ whole genome shotgun (WGS) entry which is preliminary data.</text>
</comment>
<evidence type="ECO:0000256" key="5">
    <source>
        <dbReference type="SAM" id="MobiDB-lite"/>
    </source>
</evidence>
<dbReference type="Proteomes" id="UP000033140">
    <property type="component" value="Unassembled WGS sequence"/>
</dbReference>
<dbReference type="Gene3D" id="3.40.605.10">
    <property type="entry name" value="Aldehyde Dehydrogenase, Chain A, domain 1"/>
    <property type="match status" value="1"/>
</dbReference>
<reference evidence="7 8" key="1">
    <citation type="journal article" date="2011" name="J. Gen. Appl. Microbiol.">
        <title>Draft genome sequencing of the enigmatic yeast Saitoella complicata.</title>
        <authorList>
            <person name="Nishida H."/>
            <person name="Hamamoto M."/>
            <person name="Sugiyama J."/>
        </authorList>
    </citation>
    <scope>NUCLEOTIDE SEQUENCE [LARGE SCALE GENOMIC DNA]</scope>
    <source>
        <strain evidence="7 8">NRRL Y-17804</strain>
    </source>
</reference>
<comment type="similarity">
    <text evidence="1 4">Belongs to the aldehyde dehydrogenase family.</text>
</comment>
<sequence>MVNPFDLGRFGVLSVESILDELLVPKFLAALAALILVPRVLAWLLSPSEKAVPFTLNEPLESMPKWKGTVLDKPSIKGSSSSEIKCYCPATAQYLGTIKAQSASDIDGAIDRAEKAQVAWAKTSFAERRKVLNTLQRFLLENQDEIARVACRDTGKTMVDAALGEILVTTEKIRWTLKHGEDALKPEKKPTNLLMIYKKAEVRYEPLGVVAALVSWNYPLHNSLSPIIAALFSGNAIVVKGSELTAWSTQYFLQIARKALIVCGHSPELVQSITCLPDVAGHLTSHPKIRHITFIGSRPVAHKVAESAAQALTPLVIELGGKDAAVVLDDVKDLGALASVLMRGTFQSSGQNCIGIERIIALPKSYKKLCKILEPRVKAMRLGSAIDQGEGVDMGAMVSDNRFEYLEELIGEAVAQGAKLLAGGKRYTHPRYSKGHYFQPTLLVDVTPTMRIAQEELFAPVCVLMPATSVDDAIRIANSTDFGLGGAVFGSNQRDLDRVSREMRTGMVAINDFAVFYMIQLPFGGQRGSGYGRFAGAEGLRGLCNGKSGTKMRKSNLLSICNSPGKRREERKASLTKRTQNPGNFPATSPNELDSKTSAKPTKTTLLHREQDQANDSLQNNLSLSSSNTVNLRLDLGSGSLAGSPHVSDLTAVVASLTDSAQRSTTGSGASGGDVSVLAASIALDSLSLAVTSEVVRTTALVASLSTATSAESRAGSEGAGGTGSDDTGSTDTGGTGSGAGAGQVADLTAGVALGSGSGTGDAEGGTVSLDVTDTTARVALLLLGAAGLRASVGLVSGLLAAVERCQNGSIAVV</sequence>
<dbReference type="InterPro" id="IPR016163">
    <property type="entry name" value="Ald_DH_C"/>
</dbReference>
<evidence type="ECO:0000256" key="2">
    <source>
        <dbReference type="ARBA" id="ARBA00023002"/>
    </source>
</evidence>
<dbReference type="InterPro" id="IPR016161">
    <property type="entry name" value="Ald_DH/histidinol_DH"/>
</dbReference>
<feature type="compositionally biased region" description="Polar residues" evidence="5">
    <location>
        <begin position="576"/>
        <end position="599"/>
    </location>
</feature>
<reference evidence="7 8" key="2">
    <citation type="journal article" date="2014" name="J. Gen. Appl. Microbiol.">
        <title>The early diverging ascomycetous budding yeast Saitoella complicata has three histone deacetylases belonging to the Clr6, Hos2, and Rpd3 lineages.</title>
        <authorList>
            <person name="Nishida H."/>
            <person name="Matsumoto T."/>
            <person name="Kondo S."/>
            <person name="Hamamoto M."/>
            <person name="Yoshikawa H."/>
        </authorList>
    </citation>
    <scope>NUCLEOTIDE SEQUENCE [LARGE SCALE GENOMIC DNA]</scope>
    <source>
        <strain evidence="7 8">NRRL Y-17804</strain>
    </source>
</reference>
<keyword evidence="8" id="KW-1185">Reference proteome</keyword>
<dbReference type="FunFam" id="3.40.605.10:FF:000014">
    <property type="entry name" value="aldehyde dehydrogenase 22A1"/>
    <property type="match status" value="1"/>
</dbReference>
<feature type="region of interest" description="Disordered" evidence="5">
    <location>
        <begin position="555"/>
        <end position="599"/>
    </location>
</feature>
<evidence type="ECO:0000313" key="8">
    <source>
        <dbReference type="Proteomes" id="UP000033140"/>
    </source>
</evidence>
<organism evidence="7 8">
    <name type="scientific">Saitoella complicata (strain BCRC 22490 / CBS 7301 / JCM 7358 / NBRC 10748 / NRRL Y-17804)</name>
    <dbReference type="NCBI Taxonomy" id="698492"/>
    <lineage>
        <taxon>Eukaryota</taxon>
        <taxon>Fungi</taxon>
        <taxon>Dikarya</taxon>
        <taxon>Ascomycota</taxon>
        <taxon>Taphrinomycotina</taxon>
        <taxon>Taphrinomycotina incertae sedis</taxon>
        <taxon>Saitoella</taxon>
    </lineage>
</organism>
<dbReference type="GO" id="GO:0016620">
    <property type="term" value="F:oxidoreductase activity, acting on the aldehyde or oxo group of donors, NAD or NADP as acceptor"/>
    <property type="evidence" value="ECO:0007669"/>
    <property type="project" value="InterPro"/>
</dbReference>
<feature type="compositionally biased region" description="Gly residues" evidence="5">
    <location>
        <begin position="732"/>
        <end position="741"/>
    </location>
</feature>
<dbReference type="InterPro" id="IPR016160">
    <property type="entry name" value="Ald_DH_CS_CYS"/>
</dbReference>
<evidence type="ECO:0000313" key="7">
    <source>
        <dbReference type="EMBL" id="GAO51006.1"/>
    </source>
</evidence>
<feature type="region of interest" description="Disordered" evidence="5">
    <location>
        <begin position="712"/>
        <end position="741"/>
    </location>
</feature>
<reference evidence="7 8" key="3">
    <citation type="journal article" date="2015" name="Genome Announc.">
        <title>Draft Genome Sequence of the Archiascomycetous Yeast Saitoella complicata.</title>
        <authorList>
            <person name="Yamauchi K."/>
            <person name="Kondo S."/>
            <person name="Hamamoto M."/>
            <person name="Takahashi Y."/>
            <person name="Ogura Y."/>
            <person name="Hayashi T."/>
            <person name="Nishida H."/>
        </authorList>
    </citation>
    <scope>NUCLEOTIDE SEQUENCE [LARGE SCALE GENOMIC DNA]</scope>
    <source>
        <strain evidence="7 8">NRRL Y-17804</strain>
    </source>
</reference>
<evidence type="ECO:0000256" key="1">
    <source>
        <dbReference type="ARBA" id="ARBA00009986"/>
    </source>
</evidence>
<dbReference type="CDD" id="cd07098">
    <property type="entry name" value="ALDH_F15-22"/>
    <property type="match status" value="1"/>
</dbReference>
<evidence type="ECO:0000256" key="3">
    <source>
        <dbReference type="PROSITE-ProRule" id="PRU10007"/>
    </source>
</evidence>
<proteinExistence type="inferred from homology"/>
<feature type="active site" evidence="3">
    <location>
        <position position="318"/>
    </location>
</feature>
<evidence type="ECO:0000259" key="6">
    <source>
        <dbReference type="Pfam" id="PF00171"/>
    </source>
</evidence>
<dbReference type="SUPFAM" id="SSF53720">
    <property type="entry name" value="ALDH-like"/>
    <property type="match status" value="1"/>
</dbReference>
<dbReference type="PANTHER" id="PTHR11699">
    <property type="entry name" value="ALDEHYDE DEHYDROGENASE-RELATED"/>
    <property type="match status" value="1"/>
</dbReference>
<accession>A0A0E9NMV2</accession>
<dbReference type="EMBL" id="BACD03000040">
    <property type="protein sequence ID" value="GAO51006.1"/>
    <property type="molecule type" value="Genomic_DNA"/>
</dbReference>
<dbReference type="STRING" id="698492.A0A0E9NMV2"/>
<dbReference type="FunFam" id="3.40.309.10:FF:000024">
    <property type="entry name" value="Betaine aldehyde dehydrogenase"/>
    <property type="match status" value="1"/>
</dbReference>
<evidence type="ECO:0000256" key="4">
    <source>
        <dbReference type="RuleBase" id="RU003345"/>
    </source>
</evidence>
<dbReference type="InterPro" id="IPR015590">
    <property type="entry name" value="Aldehyde_DH_dom"/>
</dbReference>
<dbReference type="Gene3D" id="3.40.309.10">
    <property type="entry name" value="Aldehyde Dehydrogenase, Chain A, domain 2"/>
    <property type="match status" value="1"/>
</dbReference>
<feature type="domain" description="Aldehyde dehydrogenase" evidence="6">
    <location>
        <begin position="79"/>
        <end position="547"/>
    </location>
</feature>
<dbReference type="PROSITE" id="PS00687">
    <property type="entry name" value="ALDEHYDE_DEHYDR_GLU"/>
    <property type="match status" value="1"/>
</dbReference>
<dbReference type="Pfam" id="PF00171">
    <property type="entry name" value="Aldedh"/>
    <property type="match status" value="1"/>
</dbReference>
<dbReference type="AlphaFoldDB" id="A0A0E9NMV2"/>
<name>A0A0E9NMV2_SAICN</name>
<dbReference type="PROSITE" id="PS00070">
    <property type="entry name" value="ALDEHYDE_DEHYDR_CYS"/>
    <property type="match status" value="1"/>
</dbReference>
<dbReference type="InterPro" id="IPR016162">
    <property type="entry name" value="Ald_DH_N"/>
</dbReference>